<dbReference type="PROSITE" id="PS00221">
    <property type="entry name" value="MIP"/>
    <property type="match status" value="1"/>
</dbReference>
<dbReference type="PANTHER" id="PTHR19139:SF199">
    <property type="entry name" value="MIP17260P"/>
    <property type="match status" value="1"/>
</dbReference>
<evidence type="ECO:0000313" key="10">
    <source>
        <dbReference type="EMBL" id="KXA60874.1"/>
    </source>
</evidence>
<dbReference type="PANTHER" id="PTHR19139">
    <property type="entry name" value="AQUAPORIN TRANSPORTER"/>
    <property type="match status" value="1"/>
</dbReference>
<keyword evidence="4" id="KW-1003">Cell membrane</keyword>
<feature type="transmembrane region" description="Helical" evidence="9">
    <location>
        <begin position="86"/>
        <end position="108"/>
    </location>
</feature>
<evidence type="ECO:0000256" key="1">
    <source>
        <dbReference type="ARBA" id="ARBA00004651"/>
    </source>
</evidence>
<accession>A0A133RZ56</accession>
<feature type="transmembrane region" description="Helical" evidence="9">
    <location>
        <begin position="128"/>
        <end position="148"/>
    </location>
</feature>
<evidence type="ECO:0000313" key="11">
    <source>
        <dbReference type="Proteomes" id="UP000070065"/>
    </source>
</evidence>
<dbReference type="InterPro" id="IPR022357">
    <property type="entry name" value="MIP_CS"/>
</dbReference>
<evidence type="ECO:0000256" key="6">
    <source>
        <dbReference type="ARBA" id="ARBA00022989"/>
    </source>
</evidence>
<evidence type="ECO:0000256" key="8">
    <source>
        <dbReference type="RuleBase" id="RU000477"/>
    </source>
</evidence>
<keyword evidence="5 8" id="KW-0812">Transmembrane</keyword>
<dbReference type="Proteomes" id="UP000070065">
    <property type="component" value="Unassembled WGS sequence"/>
</dbReference>
<feature type="transmembrane region" description="Helical" evidence="9">
    <location>
        <begin position="12"/>
        <end position="32"/>
    </location>
</feature>
<proteinExistence type="inferred from homology"/>
<evidence type="ECO:0000256" key="9">
    <source>
        <dbReference type="SAM" id="Phobius"/>
    </source>
</evidence>
<keyword evidence="6 9" id="KW-1133">Transmembrane helix</keyword>
<comment type="similarity">
    <text evidence="2 8">Belongs to the MIP/aquaporin (TC 1.A.8) family.</text>
</comment>
<keyword evidence="7 9" id="KW-0472">Membrane</keyword>
<evidence type="ECO:0000256" key="2">
    <source>
        <dbReference type="ARBA" id="ARBA00006175"/>
    </source>
</evidence>
<comment type="caution">
    <text evidence="10">The sequence shown here is derived from an EMBL/GenBank/DDBJ whole genome shotgun (WGS) entry which is preliminary data.</text>
</comment>
<organism evidence="10 11">
    <name type="scientific">Streptococcus mitis</name>
    <dbReference type="NCBI Taxonomy" id="28037"/>
    <lineage>
        <taxon>Bacteria</taxon>
        <taxon>Bacillati</taxon>
        <taxon>Bacillota</taxon>
        <taxon>Bacilli</taxon>
        <taxon>Lactobacillales</taxon>
        <taxon>Streptococcaceae</taxon>
        <taxon>Streptococcus</taxon>
        <taxon>Streptococcus mitis group</taxon>
    </lineage>
</organism>
<gene>
    <name evidence="10" type="ORF">HMPREF3228_00988</name>
</gene>
<reference evidence="10 11" key="1">
    <citation type="submission" date="2016-01" db="EMBL/GenBank/DDBJ databases">
        <authorList>
            <person name="Oliw E.H."/>
        </authorList>
    </citation>
    <scope>NUCLEOTIDE SEQUENCE [LARGE SCALE GENOMIC DNA]</scope>
    <source>
        <strain evidence="10 11">CMW7705B</strain>
    </source>
</reference>
<dbReference type="PATRIC" id="fig|28037.231.peg.980"/>
<dbReference type="InterPro" id="IPR034294">
    <property type="entry name" value="Aquaporin_transptr"/>
</dbReference>
<protein>
    <submittedName>
        <fullName evidence="10">Channel protein, MIP family</fullName>
    </submittedName>
</protein>
<dbReference type="GO" id="GO:0005886">
    <property type="term" value="C:plasma membrane"/>
    <property type="evidence" value="ECO:0007669"/>
    <property type="project" value="UniProtKB-SubCell"/>
</dbReference>
<dbReference type="CDD" id="cd00333">
    <property type="entry name" value="MIP"/>
    <property type="match status" value="1"/>
</dbReference>
<keyword evidence="3 8" id="KW-0813">Transport</keyword>
<feature type="transmembrane region" description="Helical" evidence="9">
    <location>
        <begin position="44"/>
        <end position="65"/>
    </location>
</feature>
<evidence type="ECO:0000256" key="4">
    <source>
        <dbReference type="ARBA" id="ARBA00022475"/>
    </source>
</evidence>
<dbReference type="InterPro" id="IPR000425">
    <property type="entry name" value="MIP"/>
</dbReference>
<dbReference type="PRINTS" id="PR00783">
    <property type="entry name" value="MINTRINSICP"/>
</dbReference>
<sequence length="230" mass="23656">MFEKRRKKMKKFVAELIGTFMLVFVGTGAVVFGNGLDGLGHLGIAFAFGLAIVVAAYSIGTISGAHLNPAVSIAMFVNKRLSSKELVNYILGQVVGAFLASAAVFFLLSNSGMSTASLGENALANGVTVFGGFLFEVIATFLFVLVIMTVTSESKGNGAIAGLVIGLSLMAMILVGLNITGLSVNPARSLAPAVLVGGAALQQVWIFILAPIVGGVLAALVAKNFLGTEE</sequence>
<dbReference type="InterPro" id="IPR023271">
    <property type="entry name" value="Aquaporin-like"/>
</dbReference>
<feature type="transmembrane region" description="Helical" evidence="9">
    <location>
        <begin position="160"/>
        <end position="184"/>
    </location>
</feature>
<dbReference type="EMBL" id="LRQR01000058">
    <property type="protein sequence ID" value="KXA60874.1"/>
    <property type="molecule type" value="Genomic_DNA"/>
</dbReference>
<name>A0A133RZ56_STRMT</name>
<dbReference type="SUPFAM" id="SSF81338">
    <property type="entry name" value="Aquaporin-like"/>
    <property type="match status" value="1"/>
</dbReference>
<evidence type="ECO:0000256" key="3">
    <source>
        <dbReference type="ARBA" id="ARBA00022448"/>
    </source>
</evidence>
<dbReference type="Pfam" id="PF00230">
    <property type="entry name" value="MIP"/>
    <property type="match status" value="1"/>
</dbReference>
<evidence type="ECO:0000256" key="5">
    <source>
        <dbReference type="ARBA" id="ARBA00022692"/>
    </source>
</evidence>
<feature type="transmembrane region" description="Helical" evidence="9">
    <location>
        <begin position="204"/>
        <end position="226"/>
    </location>
</feature>
<dbReference type="GO" id="GO:0015250">
    <property type="term" value="F:water channel activity"/>
    <property type="evidence" value="ECO:0007669"/>
    <property type="project" value="TreeGrafter"/>
</dbReference>
<dbReference type="AlphaFoldDB" id="A0A133RZ56"/>
<evidence type="ECO:0000256" key="7">
    <source>
        <dbReference type="ARBA" id="ARBA00023136"/>
    </source>
</evidence>
<comment type="subcellular location">
    <subcellularLocation>
        <location evidence="1">Cell membrane</location>
        <topology evidence="1">Multi-pass membrane protein</topology>
    </subcellularLocation>
</comment>
<dbReference type="Gene3D" id="1.20.1080.10">
    <property type="entry name" value="Glycerol uptake facilitator protein"/>
    <property type="match status" value="1"/>
</dbReference>